<accession>B4LFE6</accession>
<dbReference type="GO" id="GO:0008270">
    <property type="term" value="F:zinc ion binding"/>
    <property type="evidence" value="ECO:0007669"/>
    <property type="project" value="UniProtKB-KW"/>
</dbReference>
<dbReference type="GO" id="GO:0000981">
    <property type="term" value="F:DNA-binding transcription factor activity, RNA polymerase II-specific"/>
    <property type="evidence" value="ECO:0007669"/>
    <property type="project" value="TreeGrafter"/>
</dbReference>
<dbReference type="Pfam" id="PF00096">
    <property type="entry name" value="zf-C2H2"/>
    <property type="match status" value="1"/>
</dbReference>
<dbReference type="GO" id="GO:0005634">
    <property type="term" value="C:nucleus"/>
    <property type="evidence" value="ECO:0007669"/>
    <property type="project" value="TreeGrafter"/>
</dbReference>
<dbReference type="OrthoDB" id="6354171at2759"/>
<keyword evidence="1" id="KW-0863">Zinc-finger</keyword>
<dbReference type="PANTHER" id="PTHR46664:SF1">
    <property type="entry name" value="ATM INTERACTOR"/>
    <property type="match status" value="1"/>
</dbReference>
<dbReference type="PROSITE" id="PS50157">
    <property type="entry name" value="ZINC_FINGER_C2H2_2"/>
    <property type="match status" value="2"/>
</dbReference>
<dbReference type="PROSITE" id="PS00028">
    <property type="entry name" value="ZINC_FINGER_C2H2_1"/>
    <property type="match status" value="1"/>
</dbReference>
<evidence type="ECO:0000259" key="2">
    <source>
        <dbReference type="PROSITE" id="PS50157"/>
    </source>
</evidence>
<dbReference type="GO" id="GO:0045944">
    <property type="term" value="P:positive regulation of transcription by RNA polymerase II"/>
    <property type="evidence" value="ECO:0007669"/>
    <property type="project" value="InterPro"/>
</dbReference>
<keyword evidence="1" id="KW-0479">Metal-binding</keyword>
<dbReference type="STRING" id="7244.B4LFE6"/>
<keyword evidence="4" id="KW-1185">Reference proteome</keyword>
<name>B4LFE6_DROVI</name>
<dbReference type="EMBL" id="CH940647">
    <property type="protein sequence ID" value="EDW69244.2"/>
    <property type="molecule type" value="Genomic_DNA"/>
</dbReference>
<evidence type="ECO:0000313" key="4">
    <source>
        <dbReference type="Proteomes" id="UP000008792"/>
    </source>
</evidence>
<evidence type="ECO:0000313" key="3">
    <source>
        <dbReference type="EMBL" id="EDW69244.2"/>
    </source>
</evidence>
<dbReference type="InterPro" id="IPR013087">
    <property type="entry name" value="Znf_C2H2_type"/>
</dbReference>
<dbReference type="PANTHER" id="PTHR46664">
    <property type="entry name" value="ATM INTERACTOR"/>
    <property type="match status" value="1"/>
</dbReference>
<dbReference type="SUPFAM" id="SSF57667">
    <property type="entry name" value="beta-beta-alpha zinc fingers"/>
    <property type="match status" value="1"/>
</dbReference>
<dbReference type="InParanoid" id="B4LFE6"/>
<organism evidence="3 4">
    <name type="scientific">Drosophila virilis</name>
    <name type="common">Fruit fly</name>
    <dbReference type="NCBI Taxonomy" id="7244"/>
    <lineage>
        <taxon>Eukaryota</taxon>
        <taxon>Metazoa</taxon>
        <taxon>Ecdysozoa</taxon>
        <taxon>Arthropoda</taxon>
        <taxon>Hexapoda</taxon>
        <taxon>Insecta</taxon>
        <taxon>Pterygota</taxon>
        <taxon>Neoptera</taxon>
        <taxon>Endopterygota</taxon>
        <taxon>Diptera</taxon>
        <taxon>Brachycera</taxon>
        <taxon>Muscomorpha</taxon>
        <taxon>Ephydroidea</taxon>
        <taxon>Drosophilidae</taxon>
        <taxon>Drosophila</taxon>
    </lineage>
</organism>
<reference evidence="3 4" key="1">
    <citation type="journal article" date="2007" name="Nature">
        <title>Evolution of genes and genomes on the Drosophila phylogeny.</title>
        <authorList>
            <consortium name="Drosophila 12 Genomes Consortium"/>
            <person name="Clark A.G."/>
            <person name="Eisen M.B."/>
            <person name="Smith D.R."/>
            <person name="Bergman C.M."/>
            <person name="Oliver B."/>
            <person name="Markow T.A."/>
            <person name="Kaufman T.C."/>
            <person name="Kellis M."/>
            <person name="Gelbart W."/>
            <person name="Iyer V.N."/>
            <person name="Pollard D.A."/>
            <person name="Sackton T.B."/>
            <person name="Larracuente A.M."/>
            <person name="Singh N.D."/>
            <person name="Abad J.P."/>
            <person name="Abt D.N."/>
            <person name="Adryan B."/>
            <person name="Aguade M."/>
            <person name="Akashi H."/>
            <person name="Anderson W.W."/>
            <person name="Aquadro C.F."/>
            <person name="Ardell D.H."/>
            <person name="Arguello R."/>
            <person name="Artieri C.G."/>
            <person name="Barbash D.A."/>
            <person name="Barker D."/>
            <person name="Barsanti P."/>
            <person name="Batterham P."/>
            <person name="Batzoglou S."/>
            <person name="Begun D."/>
            <person name="Bhutkar A."/>
            <person name="Blanco E."/>
            <person name="Bosak S.A."/>
            <person name="Bradley R.K."/>
            <person name="Brand A.D."/>
            <person name="Brent M.R."/>
            <person name="Brooks A.N."/>
            <person name="Brown R.H."/>
            <person name="Butlin R.K."/>
            <person name="Caggese C."/>
            <person name="Calvi B.R."/>
            <person name="Bernardo de Carvalho A."/>
            <person name="Caspi A."/>
            <person name="Castrezana S."/>
            <person name="Celniker S.E."/>
            <person name="Chang J.L."/>
            <person name="Chapple C."/>
            <person name="Chatterji S."/>
            <person name="Chinwalla A."/>
            <person name="Civetta A."/>
            <person name="Clifton S.W."/>
            <person name="Comeron J.M."/>
            <person name="Costello J.C."/>
            <person name="Coyne J.A."/>
            <person name="Daub J."/>
            <person name="David R.G."/>
            <person name="Delcher A.L."/>
            <person name="Delehaunty K."/>
            <person name="Do C.B."/>
            <person name="Ebling H."/>
            <person name="Edwards K."/>
            <person name="Eickbush T."/>
            <person name="Evans J.D."/>
            <person name="Filipski A."/>
            <person name="Findeiss S."/>
            <person name="Freyhult E."/>
            <person name="Fulton L."/>
            <person name="Fulton R."/>
            <person name="Garcia A.C."/>
            <person name="Gardiner A."/>
            <person name="Garfield D.A."/>
            <person name="Garvin B.E."/>
            <person name="Gibson G."/>
            <person name="Gilbert D."/>
            <person name="Gnerre S."/>
            <person name="Godfrey J."/>
            <person name="Good R."/>
            <person name="Gotea V."/>
            <person name="Gravely B."/>
            <person name="Greenberg A.J."/>
            <person name="Griffiths-Jones S."/>
            <person name="Gross S."/>
            <person name="Guigo R."/>
            <person name="Gustafson E.A."/>
            <person name="Haerty W."/>
            <person name="Hahn M.W."/>
            <person name="Halligan D.L."/>
            <person name="Halpern A.L."/>
            <person name="Halter G.M."/>
            <person name="Han M.V."/>
            <person name="Heger A."/>
            <person name="Hillier L."/>
            <person name="Hinrichs A.S."/>
            <person name="Holmes I."/>
            <person name="Hoskins R.A."/>
            <person name="Hubisz M.J."/>
            <person name="Hultmark D."/>
            <person name="Huntley M.A."/>
            <person name="Jaffe D.B."/>
            <person name="Jagadeeshan S."/>
            <person name="Jeck W.R."/>
            <person name="Johnson J."/>
            <person name="Jones C.D."/>
            <person name="Jordan W.C."/>
            <person name="Karpen G.H."/>
            <person name="Kataoka E."/>
            <person name="Keightley P.D."/>
            <person name="Kheradpour P."/>
            <person name="Kirkness E.F."/>
            <person name="Koerich L.B."/>
            <person name="Kristiansen K."/>
            <person name="Kudrna D."/>
            <person name="Kulathinal R.J."/>
            <person name="Kumar S."/>
            <person name="Kwok R."/>
            <person name="Lander E."/>
            <person name="Langley C.H."/>
            <person name="Lapoint R."/>
            <person name="Lazzaro B.P."/>
            <person name="Lee S.J."/>
            <person name="Levesque L."/>
            <person name="Li R."/>
            <person name="Lin C.F."/>
            <person name="Lin M.F."/>
            <person name="Lindblad-Toh K."/>
            <person name="Llopart A."/>
            <person name="Long M."/>
            <person name="Low L."/>
            <person name="Lozovsky E."/>
            <person name="Lu J."/>
            <person name="Luo M."/>
            <person name="Machado C.A."/>
            <person name="Makalowski W."/>
            <person name="Marzo M."/>
            <person name="Matsuda M."/>
            <person name="Matzkin L."/>
            <person name="McAllister B."/>
            <person name="McBride C.S."/>
            <person name="McKernan B."/>
            <person name="McKernan K."/>
            <person name="Mendez-Lago M."/>
            <person name="Minx P."/>
            <person name="Mollenhauer M.U."/>
            <person name="Montooth K."/>
            <person name="Mount S.M."/>
            <person name="Mu X."/>
            <person name="Myers E."/>
            <person name="Negre B."/>
            <person name="Newfeld S."/>
            <person name="Nielsen R."/>
            <person name="Noor M.A."/>
            <person name="O'Grady P."/>
            <person name="Pachter L."/>
            <person name="Papaceit M."/>
            <person name="Parisi M.J."/>
            <person name="Parisi M."/>
            <person name="Parts L."/>
            <person name="Pedersen J.S."/>
            <person name="Pesole G."/>
            <person name="Phillippy A.M."/>
            <person name="Ponting C.P."/>
            <person name="Pop M."/>
            <person name="Porcelli D."/>
            <person name="Powell J.R."/>
            <person name="Prohaska S."/>
            <person name="Pruitt K."/>
            <person name="Puig M."/>
            <person name="Quesneville H."/>
            <person name="Ram K.R."/>
            <person name="Rand D."/>
            <person name="Rasmussen M.D."/>
            <person name="Reed L.K."/>
            <person name="Reenan R."/>
            <person name="Reily A."/>
            <person name="Remington K.A."/>
            <person name="Rieger T.T."/>
            <person name="Ritchie M.G."/>
            <person name="Robin C."/>
            <person name="Rogers Y.H."/>
            <person name="Rohde C."/>
            <person name="Rozas J."/>
            <person name="Rubenfield M.J."/>
            <person name="Ruiz A."/>
            <person name="Russo S."/>
            <person name="Salzberg S.L."/>
            <person name="Sanchez-Gracia A."/>
            <person name="Saranga D.J."/>
            <person name="Sato H."/>
            <person name="Schaeffer S.W."/>
            <person name="Schatz M.C."/>
            <person name="Schlenke T."/>
            <person name="Schwartz R."/>
            <person name="Segarra C."/>
            <person name="Singh R.S."/>
            <person name="Sirot L."/>
            <person name="Sirota M."/>
            <person name="Sisneros N.B."/>
            <person name="Smith C.D."/>
            <person name="Smith T.F."/>
            <person name="Spieth J."/>
            <person name="Stage D.E."/>
            <person name="Stark A."/>
            <person name="Stephan W."/>
            <person name="Strausberg R.L."/>
            <person name="Strempel S."/>
            <person name="Sturgill D."/>
            <person name="Sutton G."/>
            <person name="Sutton G.G."/>
            <person name="Tao W."/>
            <person name="Teichmann S."/>
            <person name="Tobari Y.N."/>
            <person name="Tomimura Y."/>
            <person name="Tsolas J.M."/>
            <person name="Valente V.L."/>
            <person name="Venter E."/>
            <person name="Venter J.C."/>
            <person name="Vicario S."/>
            <person name="Vieira F.G."/>
            <person name="Vilella A.J."/>
            <person name="Villasante A."/>
            <person name="Walenz B."/>
            <person name="Wang J."/>
            <person name="Wasserman M."/>
            <person name="Watts T."/>
            <person name="Wilson D."/>
            <person name="Wilson R.K."/>
            <person name="Wing R.A."/>
            <person name="Wolfner M.F."/>
            <person name="Wong A."/>
            <person name="Wong G.K."/>
            <person name="Wu C.I."/>
            <person name="Wu G."/>
            <person name="Yamamoto D."/>
            <person name="Yang H.P."/>
            <person name="Yang S.P."/>
            <person name="Yorke J.A."/>
            <person name="Yoshida K."/>
            <person name="Zdobnov E."/>
            <person name="Zhang P."/>
            <person name="Zhang Y."/>
            <person name="Zimin A.V."/>
            <person name="Baldwin J."/>
            <person name="Abdouelleil A."/>
            <person name="Abdulkadir J."/>
            <person name="Abebe A."/>
            <person name="Abera B."/>
            <person name="Abreu J."/>
            <person name="Acer S.C."/>
            <person name="Aftuck L."/>
            <person name="Alexander A."/>
            <person name="An P."/>
            <person name="Anderson E."/>
            <person name="Anderson S."/>
            <person name="Arachi H."/>
            <person name="Azer M."/>
            <person name="Bachantsang P."/>
            <person name="Barry A."/>
            <person name="Bayul T."/>
            <person name="Berlin A."/>
            <person name="Bessette D."/>
            <person name="Bloom T."/>
            <person name="Blye J."/>
            <person name="Boguslavskiy L."/>
            <person name="Bonnet C."/>
            <person name="Boukhgalter B."/>
            <person name="Bourzgui I."/>
            <person name="Brown A."/>
            <person name="Cahill P."/>
            <person name="Channer S."/>
            <person name="Cheshatsang Y."/>
            <person name="Chuda L."/>
            <person name="Citroen M."/>
            <person name="Collymore A."/>
            <person name="Cooke P."/>
            <person name="Costello M."/>
            <person name="D'Aco K."/>
            <person name="Daza R."/>
            <person name="De Haan G."/>
            <person name="DeGray S."/>
            <person name="DeMaso C."/>
            <person name="Dhargay N."/>
            <person name="Dooley K."/>
            <person name="Dooley E."/>
            <person name="Doricent M."/>
            <person name="Dorje P."/>
            <person name="Dorjee K."/>
            <person name="Dupes A."/>
            <person name="Elong R."/>
            <person name="Falk J."/>
            <person name="Farina A."/>
            <person name="Faro S."/>
            <person name="Ferguson D."/>
            <person name="Fisher S."/>
            <person name="Foley C.D."/>
            <person name="Franke A."/>
            <person name="Friedrich D."/>
            <person name="Gadbois L."/>
            <person name="Gearin G."/>
            <person name="Gearin C.R."/>
            <person name="Giannoukos G."/>
            <person name="Goode T."/>
            <person name="Graham J."/>
            <person name="Grandbois E."/>
            <person name="Grewal S."/>
            <person name="Gyaltsen K."/>
            <person name="Hafez N."/>
            <person name="Hagos B."/>
            <person name="Hall J."/>
            <person name="Henson C."/>
            <person name="Hollinger A."/>
            <person name="Honan T."/>
            <person name="Huard M.D."/>
            <person name="Hughes L."/>
            <person name="Hurhula B."/>
            <person name="Husby M.E."/>
            <person name="Kamat A."/>
            <person name="Kanga B."/>
            <person name="Kashin S."/>
            <person name="Khazanovich D."/>
            <person name="Kisner P."/>
            <person name="Lance K."/>
            <person name="Lara M."/>
            <person name="Lee W."/>
            <person name="Lennon N."/>
            <person name="Letendre F."/>
            <person name="LeVine R."/>
            <person name="Lipovsky A."/>
            <person name="Liu X."/>
            <person name="Liu J."/>
            <person name="Liu S."/>
            <person name="Lokyitsang T."/>
            <person name="Lokyitsang Y."/>
            <person name="Lubonja R."/>
            <person name="Lui A."/>
            <person name="MacDonald P."/>
            <person name="Magnisalis V."/>
            <person name="Maru K."/>
            <person name="Matthews C."/>
            <person name="McCusker W."/>
            <person name="McDonough S."/>
            <person name="Mehta T."/>
            <person name="Meldrim J."/>
            <person name="Meneus L."/>
            <person name="Mihai O."/>
            <person name="Mihalev A."/>
            <person name="Mihova T."/>
            <person name="Mittelman R."/>
            <person name="Mlenga V."/>
            <person name="Montmayeur A."/>
            <person name="Mulrain L."/>
            <person name="Navidi A."/>
            <person name="Naylor J."/>
            <person name="Negash T."/>
            <person name="Nguyen T."/>
            <person name="Nguyen N."/>
            <person name="Nicol R."/>
            <person name="Norbu C."/>
            <person name="Norbu N."/>
            <person name="Novod N."/>
            <person name="O'Neill B."/>
            <person name="Osman S."/>
            <person name="Markiewicz E."/>
            <person name="Oyono O.L."/>
            <person name="Patti C."/>
            <person name="Phunkhang P."/>
            <person name="Pierre F."/>
            <person name="Priest M."/>
            <person name="Raghuraman S."/>
            <person name="Rege F."/>
            <person name="Reyes R."/>
            <person name="Rise C."/>
            <person name="Rogov P."/>
            <person name="Ross K."/>
            <person name="Ryan E."/>
            <person name="Settipalli S."/>
            <person name="Shea T."/>
            <person name="Sherpa N."/>
            <person name="Shi L."/>
            <person name="Shih D."/>
            <person name="Sparrow T."/>
            <person name="Spaulding J."/>
            <person name="Stalker J."/>
            <person name="Stange-Thomann N."/>
            <person name="Stavropoulos S."/>
            <person name="Stone C."/>
            <person name="Strader C."/>
            <person name="Tesfaye S."/>
            <person name="Thomson T."/>
            <person name="Thoulutsang Y."/>
            <person name="Thoulutsang D."/>
            <person name="Topham K."/>
            <person name="Topping I."/>
            <person name="Tsamla T."/>
            <person name="Vassiliev H."/>
            <person name="Vo A."/>
            <person name="Wangchuk T."/>
            <person name="Wangdi T."/>
            <person name="Weiand M."/>
            <person name="Wilkinson J."/>
            <person name="Wilson A."/>
            <person name="Yadav S."/>
            <person name="Young G."/>
            <person name="Yu Q."/>
            <person name="Zembek L."/>
            <person name="Zhong D."/>
            <person name="Zimmer A."/>
            <person name="Zwirko Z."/>
            <person name="Jaffe D.B."/>
            <person name="Alvarez P."/>
            <person name="Brockman W."/>
            <person name="Butler J."/>
            <person name="Chin C."/>
            <person name="Gnerre S."/>
            <person name="Grabherr M."/>
            <person name="Kleber M."/>
            <person name="Mauceli E."/>
            <person name="MacCallum I."/>
        </authorList>
    </citation>
    <scope>NUCLEOTIDE SEQUENCE [LARGE SCALE GENOMIC DNA]</scope>
    <source>
        <strain evidence="4">Tucson 15010-1051.87</strain>
    </source>
</reference>
<evidence type="ECO:0000256" key="1">
    <source>
        <dbReference type="PROSITE-ProRule" id="PRU00042"/>
    </source>
</evidence>
<dbReference type="Gene3D" id="3.30.160.60">
    <property type="entry name" value="Classic Zinc Finger"/>
    <property type="match status" value="1"/>
</dbReference>
<proteinExistence type="predicted"/>
<dbReference type="eggNOG" id="KOG1721">
    <property type="taxonomic scope" value="Eukaryota"/>
</dbReference>
<dbReference type="HOGENOM" id="CLU_1251834_0_0_1"/>
<feature type="domain" description="C2H2-type" evidence="2">
    <location>
        <begin position="118"/>
        <end position="147"/>
    </location>
</feature>
<dbReference type="KEGG" id="dvi:6624315"/>
<gene>
    <name evidence="3" type="primary">Dvir\GJ12235</name>
    <name evidence="3" type="ORF">Dvir_GJ12235</name>
</gene>
<keyword evidence="1" id="KW-0862">Zinc</keyword>
<dbReference type="FunCoup" id="B4LFE6">
    <property type="interactions" value="150"/>
</dbReference>
<protein>
    <recommendedName>
        <fullName evidence="2">C2H2-type domain-containing protein</fullName>
    </recommendedName>
</protein>
<dbReference type="GO" id="GO:0000976">
    <property type="term" value="F:transcription cis-regulatory region binding"/>
    <property type="evidence" value="ECO:0007669"/>
    <property type="project" value="InterPro"/>
</dbReference>
<dbReference type="Proteomes" id="UP000008792">
    <property type="component" value="Unassembled WGS sequence"/>
</dbReference>
<dbReference type="InterPro" id="IPR055303">
    <property type="entry name" value="ATMIN"/>
</dbReference>
<dbReference type="InterPro" id="IPR036236">
    <property type="entry name" value="Znf_C2H2_sf"/>
</dbReference>
<dbReference type="AlphaFoldDB" id="B4LFE6"/>
<dbReference type="SMART" id="SM00355">
    <property type="entry name" value="ZnF_C2H2"/>
    <property type="match status" value="4"/>
</dbReference>
<sequence length="425" mass="48868">MSCKHTPDIKELLPVRQYRCEHCSDQVFGNQSHYYLHLRRRHKLTAIKNDMAISAYHCPVEKCIYHAQCKGGRGFANLRFLRQHYQKIHMAKEFKCNECNETFLLARHLEKHQCCSVYPCPVCELTYSSKASLQTHMRRKNHLDTSNRSDVKEAPSLSSKLAYLLKSWKKLQKNLSNEEHQSASTAETLTDNTINLPAMEHVPAMDSPMQPSYYCLPEIEVPYALQTSTQTEDSVDMDVAIQTAIDVALKERANAANELSMPNFTVEEVELLLRDMETQTDDVDLDGIDMNNEVLVPLIRNIQTQTLDNRQHQGTMTELDLETETEAPQDVVNATNENYAAYQEQETMFGPQNSAHMHTQTCDELFEELGLSHIQTQTHWPDGLYNTQHTQTCDEIMLDELLENFQSTCTQTRWLDWQETNGAAD</sequence>
<feature type="domain" description="C2H2-type" evidence="2">
    <location>
        <begin position="94"/>
        <end position="113"/>
    </location>
</feature>